<dbReference type="AlphaFoldDB" id="A0A2G9YWV2"/>
<keyword evidence="1" id="KW-0472">Membrane</keyword>
<proteinExistence type="predicted"/>
<dbReference type="Proteomes" id="UP000229976">
    <property type="component" value="Unassembled WGS sequence"/>
</dbReference>
<sequence>MQIKTKSSMLFGIFISLICLFANIDNASCITFPIGDPINPETGKAWGEFNVISKPTHSDGSKFYGLDMRADIFFDSSLIFSLNLEENPPGEYTAKHKWIDEEEFGVYEVLTHAYKDNEEIRSLISKNLVNRQNPLIYIDSVSLPDKIFLDDSYLINVIVKSKSSTPINGVSFWVGGDFDPKVKNITIKSNSDTKIAFDYSSNESMPNSFWLTNEKGEVIAEAALSEDDEERIEKEVTFSPKPKHDFLIFLPSKFSGYFEYGAVSKLNFNVINGGDFTENVYLKLNYSSVKSDCVLAHMENFNGLMDDKTELIFSPGEQKMITLVVDLPLTCQLPAGDINFMVSAIDTQSGKEMASSSEKYGVSFDTAEKLKLLPLITFQFIVSIVLLIVSIAMLFTVVKEKKIVFSIKYLVIAIFLFFFFNILFTNIAYHANIATLSFILTILAIASSCFFLLLTSTGKNFSRKPRNYQMKGRKKEIN</sequence>
<evidence type="ECO:0000313" key="4">
    <source>
        <dbReference type="Proteomes" id="UP000229976"/>
    </source>
</evidence>
<keyword evidence="1" id="KW-1133">Transmembrane helix</keyword>
<organism evidence="3 4">
    <name type="scientific">Candidatus Nealsonbacteria bacterium CG23_combo_of_CG06-09_8_20_14_all_39_17</name>
    <dbReference type="NCBI Taxonomy" id="1974722"/>
    <lineage>
        <taxon>Bacteria</taxon>
        <taxon>Candidatus Nealsoniibacteriota</taxon>
    </lineage>
</organism>
<keyword evidence="1" id="KW-0812">Transmembrane</keyword>
<evidence type="ECO:0000256" key="1">
    <source>
        <dbReference type="SAM" id="Phobius"/>
    </source>
</evidence>
<name>A0A2G9YWV2_9BACT</name>
<keyword evidence="2" id="KW-0732">Signal</keyword>
<gene>
    <name evidence="3" type="ORF">COX37_01300</name>
</gene>
<feature type="transmembrane region" description="Helical" evidence="1">
    <location>
        <begin position="372"/>
        <end position="397"/>
    </location>
</feature>
<accession>A0A2G9YWV2</accession>
<feature type="transmembrane region" description="Helical" evidence="1">
    <location>
        <begin position="435"/>
        <end position="454"/>
    </location>
</feature>
<comment type="caution">
    <text evidence="3">The sequence shown here is derived from an EMBL/GenBank/DDBJ whole genome shotgun (WGS) entry which is preliminary data.</text>
</comment>
<evidence type="ECO:0000256" key="2">
    <source>
        <dbReference type="SAM" id="SignalP"/>
    </source>
</evidence>
<reference evidence="3 4" key="1">
    <citation type="submission" date="2017-09" db="EMBL/GenBank/DDBJ databases">
        <title>Depth-based differentiation of microbial function through sediment-hosted aquifers and enrichment of novel symbionts in the deep terrestrial subsurface.</title>
        <authorList>
            <person name="Probst A.J."/>
            <person name="Ladd B."/>
            <person name="Jarett J.K."/>
            <person name="Geller-Mcgrath D.E."/>
            <person name="Sieber C.M."/>
            <person name="Emerson J.B."/>
            <person name="Anantharaman K."/>
            <person name="Thomas B.C."/>
            <person name="Malmstrom R."/>
            <person name="Stieglmeier M."/>
            <person name="Klingl A."/>
            <person name="Woyke T."/>
            <person name="Ryan C.M."/>
            <person name="Banfield J.F."/>
        </authorList>
    </citation>
    <scope>NUCLEOTIDE SEQUENCE [LARGE SCALE GENOMIC DNA]</scope>
    <source>
        <strain evidence="3">CG23_combo_of_CG06-09_8_20_14_all_39_17</strain>
    </source>
</reference>
<evidence type="ECO:0000313" key="3">
    <source>
        <dbReference type="EMBL" id="PIP22941.1"/>
    </source>
</evidence>
<feature type="signal peptide" evidence="2">
    <location>
        <begin position="1"/>
        <end position="27"/>
    </location>
</feature>
<dbReference type="EMBL" id="PCRO01000016">
    <property type="protein sequence ID" value="PIP22941.1"/>
    <property type="molecule type" value="Genomic_DNA"/>
</dbReference>
<protein>
    <submittedName>
        <fullName evidence="3">Uncharacterized protein</fullName>
    </submittedName>
</protein>
<feature type="chain" id="PRO_5013567422" evidence="2">
    <location>
        <begin position="28"/>
        <end position="478"/>
    </location>
</feature>
<feature type="transmembrane region" description="Helical" evidence="1">
    <location>
        <begin position="409"/>
        <end position="429"/>
    </location>
</feature>